<evidence type="ECO:0000256" key="6">
    <source>
        <dbReference type="ARBA" id="ARBA00041324"/>
    </source>
</evidence>
<evidence type="ECO:0000313" key="11">
    <source>
        <dbReference type="Proteomes" id="UP000075320"/>
    </source>
</evidence>
<reference evidence="10 11" key="1">
    <citation type="submission" date="2016-03" db="EMBL/GenBank/DDBJ databases">
        <authorList>
            <person name="Ploux O."/>
        </authorList>
    </citation>
    <scope>NUCLEOTIDE SEQUENCE [LARGE SCALE GENOMIC DNA]</scope>
    <source>
        <strain evidence="10 11">R0</strain>
    </source>
</reference>
<dbReference type="GO" id="GO:0006189">
    <property type="term" value="P:'de novo' IMP biosynthetic process"/>
    <property type="evidence" value="ECO:0007669"/>
    <property type="project" value="UniProtKB-UniPathway"/>
</dbReference>
<proteinExistence type="inferred from homology"/>
<dbReference type="EC" id="2.1.2.2" evidence="2"/>
<evidence type="ECO:0000256" key="8">
    <source>
        <dbReference type="ARBA" id="ARBA00047664"/>
    </source>
</evidence>
<evidence type="ECO:0000313" key="10">
    <source>
        <dbReference type="EMBL" id="KYG67433.1"/>
    </source>
</evidence>
<dbReference type="Gene3D" id="3.40.50.170">
    <property type="entry name" value="Formyl transferase, N-terminal domain"/>
    <property type="match status" value="1"/>
</dbReference>
<sequence length="187" mass="20925">MALIQKSKTLSQLEISFVLSDKATAPVLAKAQNEGVRTYLVEKKQDKATHEAEILKLLKEHKVDWILLAGYMRLISADFLAKFASWHQGKSQIVNIHPSLLPAYPGVDSIARAYNDKVSHTGITIHFVDEGMDTGAVIRQEPLAIHAAESLEQLGARMHQLEHRIYTDFLDSLSTGQQSTVYFEENP</sequence>
<dbReference type="PROSITE" id="PS00373">
    <property type="entry name" value="GART"/>
    <property type="match status" value="1"/>
</dbReference>
<dbReference type="GO" id="GO:0004644">
    <property type="term" value="F:phosphoribosylglycinamide formyltransferase activity"/>
    <property type="evidence" value="ECO:0007669"/>
    <property type="project" value="UniProtKB-EC"/>
</dbReference>
<dbReference type="InterPro" id="IPR002376">
    <property type="entry name" value="Formyl_transf_N"/>
</dbReference>
<dbReference type="PANTHER" id="PTHR43369:SF2">
    <property type="entry name" value="PHOSPHORIBOSYLGLYCINAMIDE FORMYLTRANSFERASE"/>
    <property type="match status" value="1"/>
</dbReference>
<dbReference type="SUPFAM" id="SSF53328">
    <property type="entry name" value="Formyltransferase"/>
    <property type="match status" value="1"/>
</dbReference>
<dbReference type="InterPro" id="IPR036477">
    <property type="entry name" value="Formyl_transf_N_sf"/>
</dbReference>
<keyword evidence="11" id="KW-1185">Reference proteome</keyword>
<comment type="catalytic activity">
    <reaction evidence="8">
        <text>N(1)-(5-phospho-beta-D-ribosyl)glycinamide + (6R)-10-formyltetrahydrofolate = N(2)-formyl-N(1)-(5-phospho-beta-D-ribosyl)glycinamide + (6S)-5,6,7,8-tetrahydrofolate + H(+)</text>
        <dbReference type="Rhea" id="RHEA:15053"/>
        <dbReference type="ChEBI" id="CHEBI:15378"/>
        <dbReference type="ChEBI" id="CHEBI:57453"/>
        <dbReference type="ChEBI" id="CHEBI:143788"/>
        <dbReference type="ChEBI" id="CHEBI:147286"/>
        <dbReference type="ChEBI" id="CHEBI:195366"/>
        <dbReference type="EC" id="2.1.2.2"/>
    </reaction>
</comment>
<dbReference type="Proteomes" id="UP000075320">
    <property type="component" value="Unassembled WGS sequence"/>
</dbReference>
<feature type="domain" description="Formyl transferase N-terminal" evidence="9">
    <location>
        <begin position="7"/>
        <end position="168"/>
    </location>
</feature>
<evidence type="ECO:0000259" key="9">
    <source>
        <dbReference type="Pfam" id="PF00551"/>
    </source>
</evidence>
<evidence type="ECO:0000256" key="4">
    <source>
        <dbReference type="ARBA" id="ARBA00022755"/>
    </source>
</evidence>
<dbReference type="Pfam" id="PF00551">
    <property type="entry name" value="Formyl_trans_N"/>
    <property type="match status" value="1"/>
</dbReference>
<keyword evidence="3 10" id="KW-0808">Transferase</keyword>
<accession>A0A150WSE6</accession>
<gene>
    <name evidence="10" type="ORF">AZI86_02320</name>
</gene>
<evidence type="ECO:0000256" key="5">
    <source>
        <dbReference type="ARBA" id="ARBA00038440"/>
    </source>
</evidence>
<keyword evidence="4" id="KW-0658">Purine biosynthesis</keyword>
<comment type="caution">
    <text evidence="10">The sequence shown here is derived from an EMBL/GenBank/DDBJ whole genome shotgun (WGS) entry which is preliminary data.</text>
</comment>
<dbReference type="PANTHER" id="PTHR43369">
    <property type="entry name" value="PHOSPHORIBOSYLGLYCINAMIDE FORMYLTRANSFERASE"/>
    <property type="match status" value="1"/>
</dbReference>
<dbReference type="UniPathway" id="UPA00074">
    <property type="reaction ID" value="UER00126"/>
</dbReference>
<dbReference type="EMBL" id="LUKE01000001">
    <property type="protein sequence ID" value="KYG67433.1"/>
    <property type="molecule type" value="Genomic_DNA"/>
</dbReference>
<dbReference type="InterPro" id="IPR004607">
    <property type="entry name" value="GART"/>
</dbReference>
<dbReference type="CDD" id="cd08645">
    <property type="entry name" value="FMT_core_GART"/>
    <property type="match status" value="1"/>
</dbReference>
<evidence type="ECO:0000256" key="1">
    <source>
        <dbReference type="ARBA" id="ARBA00005054"/>
    </source>
</evidence>
<comment type="pathway">
    <text evidence="1">Purine metabolism; IMP biosynthesis via de novo pathway; N(2)-formyl-N(1)-(5-phospho-D-ribosyl)glycinamide from N(1)-(5-phospho-D-ribosyl)glycinamide (10-formyl THF route): step 1/1.</text>
</comment>
<comment type="similarity">
    <text evidence="5">Belongs to the GART family.</text>
</comment>
<organism evidence="10 11">
    <name type="scientific">Bdellovibrio bacteriovorus</name>
    <dbReference type="NCBI Taxonomy" id="959"/>
    <lineage>
        <taxon>Bacteria</taxon>
        <taxon>Pseudomonadati</taxon>
        <taxon>Bdellovibrionota</taxon>
        <taxon>Bdellovibrionia</taxon>
        <taxon>Bdellovibrionales</taxon>
        <taxon>Pseudobdellovibrionaceae</taxon>
        <taxon>Bdellovibrio</taxon>
    </lineage>
</organism>
<evidence type="ECO:0000256" key="2">
    <source>
        <dbReference type="ARBA" id="ARBA00012254"/>
    </source>
</evidence>
<dbReference type="GO" id="GO:0005829">
    <property type="term" value="C:cytosol"/>
    <property type="evidence" value="ECO:0007669"/>
    <property type="project" value="TreeGrafter"/>
</dbReference>
<protein>
    <recommendedName>
        <fullName evidence="2">phosphoribosylglycinamide formyltransferase 1</fullName>
        <ecNumber evidence="2">2.1.2.2</ecNumber>
    </recommendedName>
    <alternativeName>
        <fullName evidence="7">5'-phosphoribosylglycinamide transformylase</fullName>
    </alternativeName>
    <alternativeName>
        <fullName evidence="6">GAR transformylase</fullName>
    </alternativeName>
</protein>
<evidence type="ECO:0000256" key="3">
    <source>
        <dbReference type="ARBA" id="ARBA00022679"/>
    </source>
</evidence>
<dbReference type="AlphaFoldDB" id="A0A150WSE6"/>
<name>A0A150WSE6_BDEBC</name>
<evidence type="ECO:0000256" key="7">
    <source>
        <dbReference type="ARBA" id="ARBA00041682"/>
    </source>
</evidence>
<dbReference type="InterPro" id="IPR001555">
    <property type="entry name" value="GART_AS"/>
</dbReference>